<sequence length="341" mass="38498">MKTTKFQNQLKRKDYFFNLFTFLFFTGSGFAQTFIPLPYSSDTYPYYYAASIFDLLVDKDNNGPSSGLKGVEGFRWWHDNDQSTEYMGMSLTWSAYNKADLWVKGDIYSQGNLTVASTNPNGQHDNFKVLVDDYKTQLISYGDENGLNISSNLGNKIQLGDDNDAITINGKYVIMDYGGANDLAQLAINAGNPVNGAALTVGGMTYIGSSKNIEANPGLTDDLKADCSLIVEKQILTSDLNIIPKPHWKDVVFESDYKKMDLMALENYVKENKHLPGIVSEKEVNEKGYKIHTFNEGLLQNVEELLLHIIDQNKNIRNQNEKIEILNKKIEALEKESNYRK</sequence>
<feature type="coiled-coil region" evidence="1">
    <location>
        <begin position="299"/>
        <end position="336"/>
    </location>
</feature>
<keyword evidence="3" id="KW-1185">Reference proteome</keyword>
<reference evidence="2" key="1">
    <citation type="submission" date="2021-11" db="EMBL/GenBank/DDBJ databases">
        <title>Description of novel Flavobacterium species.</title>
        <authorList>
            <person name="Saticioglu I.B."/>
            <person name="Ay H."/>
            <person name="Altun S."/>
            <person name="Duman M."/>
        </authorList>
    </citation>
    <scope>NUCLEOTIDE SEQUENCE</scope>
    <source>
        <strain evidence="2">F-126</strain>
    </source>
</reference>
<evidence type="ECO:0000313" key="3">
    <source>
        <dbReference type="Proteomes" id="UP001430700"/>
    </source>
</evidence>
<name>A0ABS8M5X5_9FLAO</name>
<dbReference type="RefSeq" id="WP_230001025.1">
    <property type="nucleotide sequence ID" value="NZ_JAJJMN010000002.1"/>
</dbReference>
<accession>A0ABS8M5X5</accession>
<protein>
    <recommendedName>
        <fullName evidence="4">Peptidase S74 domain-containing protein</fullName>
    </recommendedName>
</protein>
<keyword evidence="1" id="KW-0175">Coiled coil</keyword>
<evidence type="ECO:0000313" key="2">
    <source>
        <dbReference type="EMBL" id="MCC9020104.1"/>
    </source>
</evidence>
<evidence type="ECO:0008006" key="4">
    <source>
        <dbReference type="Google" id="ProtNLM"/>
    </source>
</evidence>
<dbReference type="EMBL" id="JAJJMN010000002">
    <property type="protein sequence ID" value="MCC9020104.1"/>
    <property type="molecule type" value="Genomic_DNA"/>
</dbReference>
<gene>
    <name evidence="2" type="ORF">LNQ34_20255</name>
</gene>
<organism evidence="2 3">
    <name type="scientific">Flavobacterium lipolyticum</name>
    <dbReference type="NCBI Taxonomy" id="2893754"/>
    <lineage>
        <taxon>Bacteria</taxon>
        <taxon>Pseudomonadati</taxon>
        <taxon>Bacteroidota</taxon>
        <taxon>Flavobacteriia</taxon>
        <taxon>Flavobacteriales</taxon>
        <taxon>Flavobacteriaceae</taxon>
        <taxon>Flavobacterium</taxon>
    </lineage>
</organism>
<dbReference type="Proteomes" id="UP001430700">
    <property type="component" value="Unassembled WGS sequence"/>
</dbReference>
<comment type="caution">
    <text evidence="2">The sequence shown here is derived from an EMBL/GenBank/DDBJ whole genome shotgun (WGS) entry which is preliminary data.</text>
</comment>
<proteinExistence type="predicted"/>
<evidence type="ECO:0000256" key="1">
    <source>
        <dbReference type="SAM" id="Coils"/>
    </source>
</evidence>